<comment type="caution">
    <text evidence="3">The sequence shown here is derived from an EMBL/GenBank/DDBJ whole genome shotgun (WGS) entry which is preliminary data.</text>
</comment>
<dbReference type="AlphaFoldDB" id="A0A8J3YLG4"/>
<sequence length="415" mass="43679">METTLAAVELLGRRLTPIPPGEIGPLWTVDGVGDVLPALAVARAAGGLVERAALEPGAAIPRVPADDPARVWVGAFDAARAHPSIDFTAVDCVPGRSMRADGSWVDVLVPAAVIDHAASARARVDLASPVRVRVDPGRSGAASGRSFAAAAAGALLESVERDAAQAAWVLRPRLPALDPAAVPEPSADWPTDPDDPDRAAERLLADVLRDLDAVVRTVLVPTDLPGVTVAVTLAVEGARGGAVGAGSAAGWNARRAVRESAREAVEVLLTRRGLAGSDASAAPPRITCAGSRARYWASEAGVRTARRWLADCAVTLRAPRPVRLGAADPTLQGLLAGIFAAGVDPVLCDLTARLPDEVRLRGWHAVRAVPLGHQILRVDETLPYTWARGRLRRHARRWGTRVLRDLGEQPPHPFR</sequence>
<evidence type="ECO:0000259" key="2">
    <source>
        <dbReference type="PROSITE" id="PS51664"/>
    </source>
</evidence>
<evidence type="ECO:0000313" key="4">
    <source>
        <dbReference type="Proteomes" id="UP000619260"/>
    </source>
</evidence>
<accession>A0A8J3YLG4</accession>
<protein>
    <recommendedName>
        <fullName evidence="2">YcaO domain-containing protein</fullName>
    </recommendedName>
</protein>
<dbReference type="PROSITE" id="PS51664">
    <property type="entry name" value="YCAO"/>
    <property type="match status" value="1"/>
</dbReference>
<reference evidence="3" key="1">
    <citation type="submission" date="2021-01" db="EMBL/GenBank/DDBJ databases">
        <title>Whole genome shotgun sequence of Virgisporangium aliadipatigenens NBRC 105644.</title>
        <authorList>
            <person name="Komaki H."/>
            <person name="Tamura T."/>
        </authorList>
    </citation>
    <scope>NUCLEOTIDE SEQUENCE</scope>
    <source>
        <strain evidence="3">NBRC 105644</strain>
    </source>
</reference>
<dbReference type="InterPro" id="IPR003776">
    <property type="entry name" value="YcaO-like_dom"/>
</dbReference>
<gene>
    <name evidence="3" type="ORF">Val02_45000</name>
</gene>
<feature type="domain" description="YcaO" evidence="2">
    <location>
        <begin position="31"/>
        <end position="415"/>
    </location>
</feature>
<feature type="region of interest" description="Disordered" evidence="1">
    <location>
        <begin position="179"/>
        <end position="198"/>
    </location>
</feature>
<organism evidence="3 4">
    <name type="scientific">Virgisporangium aliadipatigenens</name>
    <dbReference type="NCBI Taxonomy" id="741659"/>
    <lineage>
        <taxon>Bacteria</taxon>
        <taxon>Bacillati</taxon>
        <taxon>Actinomycetota</taxon>
        <taxon>Actinomycetes</taxon>
        <taxon>Micromonosporales</taxon>
        <taxon>Micromonosporaceae</taxon>
        <taxon>Virgisporangium</taxon>
    </lineage>
</organism>
<dbReference type="Pfam" id="PF02624">
    <property type="entry name" value="YcaO"/>
    <property type="match status" value="1"/>
</dbReference>
<proteinExistence type="predicted"/>
<dbReference type="Gene3D" id="3.30.1330.230">
    <property type="match status" value="1"/>
</dbReference>
<dbReference type="RefSeq" id="WP_203901106.1">
    <property type="nucleotide sequence ID" value="NZ_BOPF01000015.1"/>
</dbReference>
<dbReference type="Proteomes" id="UP000619260">
    <property type="component" value="Unassembled WGS sequence"/>
</dbReference>
<name>A0A8J3YLG4_9ACTN</name>
<dbReference type="EMBL" id="BOPF01000015">
    <property type="protein sequence ID" value="GIJ47614.1"/>
    <property type="molecule type" value="Genomic_DNA"/>
</dbReference>
<evidence type="ECO:0000313" key="3">
    <source>
        <dbReference type="EMBL" id="GIJ47614.1"/>
    </source>
</evidence>
<evidence type="ECO:0000256" key="1">
    <source>
        <dbReference type="SAM" id="MobiDB-lite"/>
    </source>
</evidence>
<keyword evidence="4" id="KW-1185">Reference proteome</keyword>